<accession>A0A1E1LWE6</accession>
<dbReference type="AlphaFoldDB" id="A0A1E1LWE6"/>
<reference evidence="2" key="1">
    <citation type="submission" date="2016-03" db="EMBL/GenBank/DDBJ databases">
        <authorList>
            <person name="Guldener U."/>
        </authorList>
    </citation>
    <scope>NUCLEOTIDE SEQUENCE [LARGE SCALE GENOMIC DNA]</scope>
</reference>
<dbReference type="EMBL" id="FJVC01000026">
    <property type="protein sequence ID" value="CZT41188.1"/>
    <property type="molecule type" value="Genomic_DNA"/>
</dbReference>
<sequence>MVRSSRSHLSFKKTLAVRVISISSSLSSARPAWAPNRWRLCTCRRHCRTSSPCSEARGARWEISSVFRRSEGRNWLDGFEVVQECFPDAVVGKVFVAEAERYVIPAEIYTTPTRKSTFEFEFASFEEQVRNTVGTYLDLLTKEQPSSLGITTTYDDWIVMENGFGWYDKGYLTSISQLHSISSF</sequence>
<evidence type="ECO:0000313" key="2">
    <source>
        <dbReference type="Proteomes" id="UP000177625"/>
    </source>
</evidence>
<keyword evidence="2" id="KW-1185">Reference proteome</keyword>
<gene>
    <name evidence="1" type="ORF">RSE6_00901</name>
</gene>
<proteinExistence type="predicted"/>
<evidence type="ECO:0000313" key="1">
    <source>
        <dbReference type="EMBL" id="CZT41188.1"/>
    </source>
</evidence>
<dbReference type="Proteomes" id="UP000177625">
    <property type="component" value="Unassembled WGS sequence"/>
</dbReference>
<organism evidence="1 2">
    <name type="scientific">Rhynchosporium secalis</name>
    <name type="common">Barley scald fungus</name>
    <dbReference type="NCBI Taxonomy" id="38038"/>
    <lineage>
        <taxon>Eukaryota</taxon>
        <taxon>Fungi</taxon>
        <taxon>Dikarya</taxon>
        <taxon>Ascomycota</taxon>
        <taxon>Pezizomycotina</taxon>
        <taxon>Leotiomycetes</taxon>
        <taxon>Helotiales</taxon>
        <taxon>Ploettnerulaceae</taxon>
        <taxon>Rhynchosporium</taxon>
    </lineage>
</organism>
<protein>
    <submittedName>
        <fullName evidence="1">Uncharacterized protein</fullName>
    </submittedName>
</protein>
<name>A0A1E1LWE6_RHYSE</name>